<dbReference type="EMBL" id="LQNT01000009">
    <property type="protein sequence ID" value="KZE38154.1"/>
    <property type="molecule type" value="Genomic_DNA"/>
</dbReference>
<dbReference type="NCBIfam" id="NF005825">
    <property type="entry name" value="PRK07714.1"/>
    <property type="match status" value="1"/>
</dbReference>
<dbReference type="InterPro" id="IPR039109">
    <property type="entry name" value="Ribosomal_eL30-like"/>
</dbReference>
<dbReference type="Pfam" id="PF01248">
    <property type="entry name" value="Ribosomal_L7Ae"/>
    <property type="match status" value="1"/>
</dbReference>
<dbReference type="GO" id="GO:0003723">
    <property type="term" value="F:RNA binding"/>
    <property type="evidence" value="ECO:0007669"/>
    <property type="project" value="InterPro"/>
</dbReference>
<feature type="domain" description="Ribosomal protein eL8/eL30/eS12/Gadd45" evidence="3">
    <location>
        <begin position="4"/>
        <end position="95"/>
    </location>
</feature>
<keyword evidence="2" id="KW-0687">Ribonucleoprotein</keyword>
<evidence type="ECO:0000313" key="5">
    <source>
        <dbReference type="Proteomes" id="UP000076490"/>
    </source>
</evidence>
<reference evidence="4 5" key="1">
    <citation type="submission" date="2016-01" db="EMBL/GenBank/DDBJ databases">
        <title>Whole genome sequencing of Bhargavaea cecembensis T14.</title>
        <authorList>
            <person name="Hong K.W."/>
        </authorList>
    </citation>
    <scope>NUCLEOTIDE SEQUENCE [LARGE SCALE GENOMIC DNA]</scope>
    <source>
        <strain evidence="4 5">T14</strain>
    </source>
</reference>
<evidence type="ECO:0000313" key="4">
    <source>
        <dbReference type="EMBL" id="KZE38154.1"/>
    </source>
</evidence>
<name>A0A165GYA4_9BACL</name>
<dbReference type="InterPro" id="IPR004038">
    <property type="entry name" value="Ribosomal_eL8/eL30/eS12/Gad45"/>
</dbReference>
<dbReference type="InterPro" id="IPR029064">
    <property type="entry name" value="Ribosomal_eL30-like_sf"/>
</dbReference>
<dbReference type="Gene3D" id="3.30.1330.30">
    <property type="match status" value="1"/>
</dbReference>
<sequence>MNEQKIYSLLGLAARARKIATGEDLAIEAIRSGKAKLVILSSDASDNTRGKITDKGAHYGIPVHEFGTRYELGHAIGKEARVTLAIMDSGFAKKLSGLLEEPEED</sequence>
<dbReference type="OrthoDB" id="9794863at2"/>
<gene>
    <name evidence="4" type="ORF">AV656_04315</name>
</gene>
<evidence type="ECO:0000256" key="2">
    <source>
        <dbReference type="ARBA" id="ARBA00023274"/>
    </source>
</evidence>
<dbReference type="RefSeq" id="WP_063179375.1">
    <property type="nucleotide sequence ID" value="NZ_LQNT01000009.1"/>
</dbReference>
<accession>A0A165GYA4</accession>
<dbReference type="Proteomes" id="UP000076490">
    <property type="component" value="Unassembled WGS sequence"/>
</dbReference>
<dbReference type="GO" id="GO:0005840">
    <property type="term" value="C:ribosome"/>
    <property type="evidence" value="ECO:0007669"/>
    <property type="project" value="UniProtKB-KW"/>
</dbReference>
<keyword evidence="1 4" id="KW-0689">Ribosomal protein</keyword>
<organism evidence="4 5">
    <name type="scientific">Bhargavaea cecembensis</name>
    <dbReference type="NCBI Taxonomy" id="394098"/>
    <lineage>
        <taxon>Bacteria</taxon>
        <taxon>Bacillati</taxon>
        <taxon>Bacillota</taxon>
        <taxon>Bacilli</taxon>
        <taxon>Bacillales</taxon>
        <taxon>Caryophanaceae</taxon>
        <taxon>Bhargavaea</taxon>
    </lineage>
</organism>
<dbReference type="GO" id="GO:1990904">
    <property type="term" value="C:ribonucleoprotein complex"/>
    <property type="evidence" value="ECO:0007669"/>
    <property type="project" value="UniProtKB-KW"/>
</dbReference>
<evidence type="ECO:0000256" key="1">
    <source>
        <dbReference type="ARBA" id="ARBA00022980"/>
    </source>
</evidence>
<protein>
    <submittedName>
        <fullName evidence="4">50S ribosomal protein L7</fullName>
    </submittedName>
</protein>
<comment type="caution">
    <text evidence="4">The sequence shown here is derived from an EMBL/GenBank/DDBJ whole genome shotgun (WGS) entry which is preliminary data.</text>
</comment>
<proteinExistence type="predicted"/>
<dbReference type="PANTHER" id="PTHR11449">
    <property type="entry name" value="RIBOSOMAL PROTEIN L30"/>
    <property type="match status" value="1"/>
</dbReference>
<dbReference type="AlphaFoldDB" id="A0A165GYA4"/>
<dbReference type="SUPFAM" id="SSF55315">
    <property type="entry name" value="L30e-like"/>
    <property type="match status" value="1"/>
</dbReference>
<evidence type="ECO:0000259" key="3">
    <source>
        <dbReference type="Pfam" id="PF01248"/>
    </source>
</evidence>